<evidence type="ECO:0000259" key="5">
    <source>
        <dbReference type="PROSITE" id="PS50043"/>
    </source>
</evidence>
<accession>A0A5E7N865</accession>
<dbReference type="InterPro" id="IPR000792">
    <property type="entry name" value="Tscrpt_reg_LuxR_C"/>
</dbReference>
<dbReference type="Pfam" id="PF00196">
    <property type="entry name" value="GerE"/>
    <property type="match status" value="1"/>
</dbReference>
<keyword evidence="2" id="KW-0238">DNA-binding</keyword>
<dbReference type="Pfam" id="PF25873">
    <property type="entry name" value="WHD_MalT"/>
    <property type="match status" value="1"/>
</dbReference>
<dbReference type="InterPro" id="IPR059106">
    <property type="entry name" value="WHD_MalT"/>
</dbReference>
<keyword evidence="1" id="KW-0805">Transcription regulation</keyword>
<name>A0A5E7N865_PSEFL</name>
<dbReference type="Pfam" id="PF17874">
    <property type="entry name" value="TPR_MalT"/>
    <property type="match status" value="1"/>
</dbReference>
<dbReference type="Proteomes" id="UP000385207">
    <property type="component" value="Unassembled WGS sequence"/>
</dbReference>
<dbReference type="Gene3D" id="1.10.10.10">
    <property type="entry name" value="Winged helix-like DNA-binding domain superfamily/Winged helix DNA-binding domain"/>
    <property type="match status" value="1"/>
</dbReference>
<evidence type="ECO:0000256" key="1">
    <source>
        <dbReference type="ARBA" id="ARBA00023015"/>
    </source>
</evidence>
<dbReference type="GO" id="GO:0006355">
    <property type="term" value="P:regulation of DNA-templated transcription"/>
    <property type="evidence" value="ECO:0007669"/>
    <property type="project" value="InterPro"/>
</dbReference>
<organism evidence="6 7">
    <name type="scientific">Pseudomonas fluorescens</name>
    <dbReference type="NCBI Taxonomy" id="294"/>
    <lineage>
        <taxon>Bacteria</taxon>
        <taxon>Pseudomonadati</taxon>
        <taxon>Pseudomonadota</taxon>
        <taxon>Gammaproteobacteria</taxon>
        <taxon>Pseudomonadales</taxon>
        <taxon>Pseudomonadaceae</taxon>
        <taxon>Pseudomonas</taxon>
    </lineage>
</organism>
<dbReference type="PANTHER" id="PTHR44688:SF16">
    <property type="entry name" value="DNA-BINDING TRANSCRIPTIONAL ACTIVATOR DEVR_DOSR"/>
    <property type="match status" value="1"/>
</dbReference>
<evidence type="ECO:0000256" key="2">
    <source>
        <dbReference type="ARBA" id="ARBA00023125"/>
    </source>
</evidence>
<dbReference type="InterPro" id="IPR027417">
    <property type="entry name" value="P-loop_NTPase"/>
</dbReference>
<gene>
    <name evidence="6" type="primary">malT_5</name>
    <name evidence="6" type="ORF">PS862_04477</name>
</gene>
<dbReference type="Gene3D" id="1.25.40.10">
    <property type="entry name" value="Tetratricopeptide repeat domain"/>
    <property type="match status" value="1"/>
</dbReference>
<reference evidence="6 7" key="1">
    <citation type="submission" date="2019-09" db="EMBL/GenBank/DDBJ databases">
        <authorList>
            <person name="Chandra G."/>
            <person name="Truman W A."/>
        </authorList>
    </citation>
    <scope>NUCLEOTIDE SEQUENCE [LARGE SCALE GENOMIC DNA]</scope>
    <source>
        <strain evidence="6">PS862</strain>
    </source>
</reference>
<dbReference type="OrthoDB" id="1123107at2"/>
<dbReference type="PANTHER" id="PTHR44688">
    <property type="entry name" value="DNA-BINDING TRANSCRIPTIONAL ACTIVATOR DEVR_DOSR"/>
    <property type="match status" value="1"/>
</dbReference>
<dbReference type="InterPro" id="IPR011990">
    <property type="entry name" value="TPR-like_helical_dom_sf"/>
</dbReference>
<dbReference type="PROSITE" id="PS50043">
    <property type="entry name" value="HTH_LUXR_2"/>
    <property type="match status" value="1"/>
</dbReference>
<dbReference type="InterPro" id="IPR016032">
    <property type="entry name" value="Sig_transdc_resp-reg_C-effctor"/>
</dbReference>
<dbReference type="AlphaFoldDB" id="A0A5E7N865"/>
<sequence>MPLAPDTGAGLDPSADGDQAIADTKVVPPRGARRLVAREGLMLRLQDARRQRCVVIQGPAGCGKTSTLLAWRRELMALNFDVAWLSLAAEDNALQRFSHCLQASLAEIDPNLVRDACFLLGRDNGEMAVEHWVITLVQSIAQHPRDLVLMLDDLHHVQDRQIVQALQWLLDYAPAKLHLVFGSRMAMPFPMARLRARGHVSEFDLRDLRFSREESERFLREHLGSIDARDAAVLHELTDGWVAGLQLFAIDLKAKQVPRFDRVQIRDADGFASYFEREVLVRLAPDDLRLLTRASICERFCASLCATLLGQPHALAGMLTQLTRLDGDNLFITQVKSHDHETWYRLHPLLGKVLRAHLEAHSPDELPALHATARGWFSEHGHLDEAVRHAVQAGDVEAAADIVEACANDLLANGNLSQVATLLQGLPQEQAAERIGLQLVMAHLHLYARDFQALHQSMTHLHSQYARLDGTQRHIFTVLQASWALCRDDTAAMMAILPELLAMPADADDFAYSGRCNTLSWLYMYKGEFEQARAVLEEGERLQGSPRRSLLGRCLSGMSLALEGRMTQAEHLYREVLEEAEARGVGYLVVSSMAAALLGVALYEQGDFEAACQVLERRMKLLERVAVPDTVLQALQTLAQAHWLAGRQAEAWSWVERLEHYATRYALDRPLASALTVRMRWLQQTGNELQADAVLQRIEQIAQRHDEGLGTSLEIQIIARRAASERRLHGADFSGAAERLQRLIEVSQNDRRWRRVVSMRLQMAISEQGCQREQQAREHFVEALRQGHRLGLVRSLLDAWPGVADRLEALLAEGVLDPVLAFYTQRLLGIARATQARSEHAEDAHTPKMLSARELDVLSLVAQALPNKKIARVLNLSPETVKWHMKNIFYKLGVTGRDEAIAKVRDLALKLPDNTPV</sequence>
<protein>
    <submittedName>
        <fullName evidence="6">HTH-type transcriptional regulator MalT</fullName>
    </submittedName>
</protein>
<dbReference type="SUPFAM" id="SSF46894">
    <property type="entry name" value="C-terminal effector domain of the bipartite response regulators"/>
    <property type="match status" value="1"/>
</dbReference>
<dbReference type="InterPro" id="IPR041617">
    <property type="entry name" value="TPR_MalT"/>
</dbReference>
<dbReference type="SUPFAM" id="SSF48452">
    <property type="entry name" value="TPR-like"/>
    <property type="match status" value="1"/>
</dbReference>
<evidence type="ECO:0000313" key="6">
    <source>
        <dbReference type="EMBL" id="VVP33079.1"/>
    </source>
</evidence>
<dbReference type="GO" id="GO:0003677">
    <property type="term" value="F:DNA binding"/>
    <property type="evidence" value="ECO:0007669"/>
    <property type="project" value="UniProtKB-KW"/>
</dbReference>
<evidence type="ECO:0000256" key="4">
    <source>
        <dbReference type="SAM" id="MobiDB-lite"/>
    </source>
</evidence>
<dbReference type="InterPro" id="IPR041664">
    <property type="entry name" value="AAA_16"/>
</dbReference>
<dbReference type="InterPro" id="IPR036388">
    <property type="entry name" value="WH-like_DNA-bd_sf"/>
</dbReference>
<dbReference type="PRINTS" id="PR00038">
    <property type="entry name" value="HTHLUXR"/>
</dbReference>
<keyword evidence="3" id="KW-0804">Transcription</keyword>
<dbReference type="Gene3D" id="3.40.50.300">
    <property type="entry name" value="P-loop containing nucleotide triphosphate hydrolases"/>
    <property type="match status" value="1"/>
</dbReference>
<dbReference type="SUPFAM" id="SSF52540">
    <property type="entry name" value="P-loop containing nucleoside triphosphate hydrolases"/>
    <property type="match status" value="1"/>
</dbReference>
<dbReference type="Pfam" id="PF13191">
    <property type="entry name" value="AAA_16"/>
    <property type="match status" value="1"/>
</dbReference>
<evidence type="ECO:0000256" key="3">
    <source>
        <dbReference type="ARBA" id="ARBA00023163"/>
    </source>
</evidence>
<evidence type="ECO:0000313" key="7">
    <source>
        <dbReference type="Proteomes" id="UP000385207"/>
    </source>
</evidence>
<dbReference type="RefSeq" id="WP_150784781.1">
    <property type="nucleotide sequence ID" value="NZ_CABVII010000022.1"/>
</dbReference>
<feature type="region of interest" description="Disordered" evidence="4">
    <location>
        <begin position="1"/>
        <end position="23"/>
    </location>
</feature>
<dbReference type="SMART" id="SM00421">
    <property type="entry name" value="HTH_LUXR"/>
    <property type="match status" value="1"/>
</dbReference>
<feature type="domain" description="HTH luxR-type" evidence="5">
    <location>
        <begin position="843"/>
        <end position="908"/>
    </location>
</feature>
<proteinExistence type="predicted"/>
<dbReference type="EMBL" id="CABVII010000022">
    <property type="protein sequence ID" value="VVP33079.1"/>
    <property type="molecule type" value="Genomic_DNA"/>
</dbReference>
<dbReference type="CDD" id="cd06170">
    <property type="entry name" value="LuxR_C_like"/>
    <property type="match status" value="1"/>
</dbReference>